<dbReference type="SFLD" id="SFLDS00029">
    <property type="entry name" value="Radical_SAM"/>
    <property type="match status" value="1"/>
</dbReference>
<dbReference type="PANTHER" id="PTHR43409:SF7">
    <property type="entry name" value="BLL1977 PROTEIN"/>
    <property type="match status" value="1"/>
</dbReference>
<dbReference type="PROSITE" id="PS51918">
    <property type="entry name" value="RADICAL_SAM"/>
    <property type="match status" value="1"/>
</dbReference>
<dbReference type="Gene3D" id="3.80.30.20">
    <property type="entry name" value="tm_1862 like domain"/>
    <property type="match status" value="1"/>
</dbReference>
<evidence type="ECO:0000256" key="1">
    <source>
        <dbReference type="ARBA" id="ARBA00001966"/>
    </source>
</evidence>
<dbReference type="PANTHER" id="PTHR43409">
    <property type="entry name" value="ANAEROBIC MAGNESIUM-PROTOPORPHYRIN IX MONOMETHYL ESTER CYCLASE-RELATED"/>
    <property type="match status" value="1"/>
</dbReference>
<keyword evidence="5" id="KW-0411">Iron-sulfur</keyword>
<dbReference type="InterPro" id="IPR006638">
    <property type="entry name" value="Elp3/MiaA/NifB-like_rSAM"/>
</dbReference>
<evidence type="ECO:0000313" key="8">
    <source>
        <dbReference type="Proteomes" id="UP001306950"/>
    </source>
</evidence>
<evidence type="ECO:0000256" key="2">
    <source>
        <dbReference type="ARBA" id="ARBA00022691"/>
    </source>
</evidence>
<evidence type="ECO:0000259" key="6">
    <source>
        <dbReference type="PROSITE" id="PS51918"/>
    </source>
</evidence>
<keyword evidence="2" id="KW-0949">S-adenosyl-L-methionine</keyword>
<evidence type="ECO:0000313" key="7">
    <source>
        <dbReference type="EMBL" id="MEF2966634.1"/>
    </source>
</evidence>
<keyword evidence="3" id="KW-0479">Metal-binding</keyword>
<dbReference type="CDD" id="cd01335">
    <property type="entry name" value="Radical_SAM"/>
    <property type="match status" value="1"/>
</dbReference>
<evidence type="ECO:0000256" key="3">
    <source>
        <dbReference type="ARBA" id="ARBA00022723"/>
    </source>
</evidence>
<reference evidence="7 8" key="1">
    <citation type="submission" date="2024-02" db="EMBL/GenBank/DDBJ databases">
        <title>A nitrogen-fixing paenibacillus bacterium.</title>
        <authorList>
            <person name="Zhang W.L."/>
            <person name="Chen S.F."/>
        </authorList>
    </citation>
    <scope>NUCLEOTIDE SEQUENCE [LARGE SCALE GENOMIC DNA]</scope>
    <source>
        <strain evidence="7 8">M1</strain>
    </source>
</reference>
<evidence type="ECO:0000256" key="5">
    <source>
        <dbReference type="ARBA" id="ARBA00023014"/>
    </source>
</evidence>
<sequence>MNSKNVEDLAKVLLINPPLWYYQSVPPDVTAAAALLHNNNIEFEIRDLNLESFHYLFRDHPEVVAQLTDNRYFYNFATLQQTYQRINQMYDRVNEYISPSVLRWNQFDSAIDLRDLSEVLSLATQRIGNPYFDFFNSLLPELVPADVRIVAISIYHPDQVVPLFTLTSLLKEHHPHLHIHIFGNLEDQINTRILVKNFPASDLQLLFSYVDSIGLDNDHYRLSELVQAVYRKSDLNELPSLFTERQLHPDFEIIKDHHYTDKLTLPVLSSIPASGLMPKDVLNVAASVSCYWKGCTYCSIKMHGEYQKDSIENILQMMESFSNQERFAVLRFRDCCISPGDLKRIANEIIRRKLIVSWSCRARLEKEFNPQLFELLKRAGCIMISFGIETFDPRVSQMMNKGIDLTYASVLIKSCYEAGIAVKLTAMVGFPTETIEESLANQEQLRSLFPYCIDIRYNRFILFENSRIALEPDHYSIQKHPFNDRQHLQFFCEFSRESGMTQAEADRIADDFDKKIREVYSLFLSEEHLLLYLKEFGLPSCMNLVNTETQQEKERRI</sequence>
<dbReference type="EMBL" id="JAZHPZ010000005">
    <property type="protein sequence ID" value="MEF2966634.1"/>
    <property type="molecule type" value="Genomic_DNA"/>
</dbReference>
<name>A0ABU7VS77_9BACL</name>
<dbReference type="SFLD" id="SFLDG01082">
    <property type="entry name" value="B12-binding_domain_containing"/>
    <property type="match status" value="1"/>
</dbReference>
<dbReference type="SMART" id="SM00729">
    <property type="entry name" value="Elp3"/>
    <property type="match status" value="1"/>
</dbReference>
<dbReference type="InterPro" id="IPR007197">
    <property type="entry name" value="rSAM"/>
</dbReference>
<gene>
    <name evidence="7" type="ORF">V3851_12410</name>
</gene>
<protein>
    <submittedName>
        <fullName evidence="7">Radical SAM protein</fullName>
    </submittedName>
</protein>
<accession>A0ABU7VS77</accession>
<evidence type="ECO:0000256" key="4">
    <source>
        <dbReference type="ARBA" id="ARBA00023004"/>
    </source>
</evidence>
<dbReference type="Pfam" id="PF04055">
    <property type="entry name" value="Radical_SAM"/>
    <property type="match status" value="1"/>
</dbReference>
<comment type="cofactor">
    <cofactor evidence="1">
        <name>[4Fe-4S] cluster</name>
        <dbReference type="ChEBI" id="CHEBI:49883"/>
    </cofactor>
</comment>
<dbReference type="SUPFAM" id="SSF102114">
    <property type="entry name" value="Radical SAM enzymes"/>
    <property type="match status" value="1"/>
</dbReference>
<proteinExistence type="predicted"/>
<dbReference type="InterPro" id="IPR023404">
    <property type="entry name" value="rSAM_horseshoe"/>
</dbReference>
<organism evidence="7 8">
    <name type="scientific">Paenibacillus haidiansis</name>
    <dbReference type="NCBI Taxonomy" id="1574488"/>
    <lineage>
        <taxon>Bacteria</taxon>
        <taxon>Bacillati</taxon>
        <taxon>Bacillota</taxon>
        <taxon>Bacilli</taxon>
        <taxon>Bacillales</taxon>
        <taxon>Paenibacillaceae</taxon>
        <taxon>Paenibacillus</taxon>
    </lineage>
</organism>
<feature type="domain" description="Radical SAM core" evidence="6">
    <location>
        <begin position="276"/>
        <end position="497"/>
    </location>
</feature>
<dbReference type="InterPro" id="IPR058240">
    <property type="entry name" value="rSAM_sf"/>
</dbReference>
<dbReference type="Proteomes" id="UP001306950">
    <property type="component" value="Unassembled WGS sequence"/>
</dbReference>
<dbReference type="RefSeq" id="WP_331846849.1">
    <property type="nucleotide sequence ID" value="NZ_JAZHPZ010000005.1"/>
</dbReference>
<comment type="caution">
    <text evidence="7">The sequence shown here is derived from an EMBL/GenBank/DDBJ whole genome shotgun (WGS) entry which is preliminary data.</text>
</comment>
<keyword evidence="8" id="KW-1185">Reference proteome</keyword>
<dbReference type="InterPro" id="IPR051198">
    <property type="entry name" value="BchE-like"/>
</dbReference>
<keyword evidence="4" id="KW-0408">Iron</keyword>